<proteinExistence type="predicted"/>
<evidence type="ECO:0000256" key="1">
    <source>
        <dbReference type="SAM" id="MobiDB-lite"/>
    </source>
</evidence>
<organism evidence="2 3">
    <name type="scientific">Streptomyces tubercidicus</name>
    <dbReference type="NCBI Taxonomy" id="47759"/>
    <lineage>
        <taxon>Bacteria</taxon>
        <taxon>Bacillati</taxon>
        <taxon>Actinomycetota</taxon>
        <taxon>Actinomycetes</taxon>
        <taxon>Kitasatosporales</taxon>
        <taxon>Streptomycetaceae</taxon>
        <taxon>Streptomyces</taxon>
    </lineage>
</organism>
<comment type="caution">
    <text evidence="2">The sequence shown here is derived from an EMBL/GenBank/DDBJ whole genome shotgun (WGS) entry which is preliminary data.</text>
</comment>
<name>A0A640UNS1_9ACTN</name>
<evidence type="ECO:0000313" key="2">
    <source>
        <dbReference type="EMBL" id="GFE37728.1"/>
    </source>
</evidence>
<gene>
    <name evidence="2" type="ORF">Stube_24010</name>
</gene>
<reference evidence="2 3" key="1">
    <citation type="submission" date="2019-12" db="EMBL/GenBank/DDBJ databases">
        <title>Whole genome shotgun sequence of Streptomyces tubercidicus NBRC 13090.</title>
        <authorList>
            <person name="Ichikawa N."/>
            <person name="Kimura A."/>
            <person name="Kitahashi Y."/>
            <person name="Komaki H."/>
            <person name="Tamura T."/>
        </authorList>
    </citation>
    <scope>NUCLEOTIDE SEQUENCE [LARGE SCALE GENOMIC DNA]</scope>
    <source>
        <strain evidence="2 3">NBRC 13090</strain>
    </source>
</reference>
<evidence type="ECO:0000313" key="3">
    <source>
        <dbReference type="Proteomes" id="UP000431826"/>
    </source>
</evidence>
<protein>
    <submittedName>
        <fullName evidence="2">Uncharacterized protein</fullName>
    </submittedName>
</protein>
<sequence>MVERPGGVALNYKGVDDMSNATARDFVRLLPWTSPDGKPCFLAGDGTGYVSRIADRIEEEQLCSADDLIDEAGHLLAGRAWTPGELHLLAVELTANLADVRRVADSRGRRLTALGHDAPDDADGEGPRLPAEAFG</sequence>
<feature type="region of interest" description="Disordered" evidence="1">
    <location>
        <begin position="112"/>
        <end position="135"/>
    </location>
</feature>
<dbReference type="Proteomes" id="UP000431826">
    <property type="component" value="Unassembled WGS sequence"/>
</dbReference>
<accession>A0A640UNS1</accession>
<dbReference type="AlphaFoldDB" id="A0A640UNS1"/>
<dbReference type="EMBL" id="BLIR01000001">
    <property type="protein sequence ID" value="GFE37728.1"/>
    <property type="molecule type" value="Genomic_DNA"/>
</dbReference>
<keyword evidence="3" id="KW-1185">Reference proteome</keyword>